<dbReference type="EMBL" id="JACRSS010000002">
    <property type="protein sequence ID" value="MBC8538454.1"/>
    <property type="molecule type" value="Genomic_DNA"/>
</dbReference>
<name>A0A926DJK6_9FIRM</name>
<gene>
    <name evidence="1" type="ORF">H8693_05865</name>
</gene>
<dbReference type="AlphaFoldDB" id="A0A926DJK6"/>
<reference evidence="1" key="1">
    <citation type="submission" date="2020-08" db="EMBL/GenBank/DDBJ databases">
        <title>Genome public.</title>
        <authorList>
            <person name="Liu C."/>
            <person name="Sun Q."/>
        </authorList>
    </citation>
    <scope>NUCLEOTIDE SEQUENCE</scope>
    <source>
        <strain evidence="1">NSJ-63</strain>
    </source>
</reference>
<accession>A0A926DJK6</accession>
<keyword evidence="2" id="KW-1185">Reference proteome</keyword>
<sequence>MKIGKDVRKFSVEHCNISREDYEKFLFPQKMQKVIRIQKVNGEEALDYTDKYFADQYKGYTAVATAKPEDRIYIEFVSGEYPNIKCLLRIEDIETYYCTIYDANDHKNKDDMQMETTLDGFRLRILKDIENNYPFYFVNANTDFLGIFANKVVIESLDYVE</sequence>
<comment type="caution">
    <text evidence="1">The sequence shown here is derived from an EMBL/GenBank/DDBJ whole genome shotgun (WGS) entry which is preliminary data.</text>
</comment>
<protein>
    <submittedName>
        <fullName evidence="1">Uncharacterized protein</fullName>
    </submittedName>
</protein>
<proteinExistence type="predicted"/>
<evidence type="ECO:0000313" key="1">
    <source>
        <dbReference type="EMBL" id="MBC8538454.1"/>
    </source>
</evidence>
<organism evidence="1 2">
    <name type="scientific">Guopingia tenuis</name>
    <dbReference type="NCBI Taxonomy" id="2763656"/>
    <lineage>
        <taxon>Bacteria</taxon>
        <taxon>Bacillati</taxon>
        <taxon>Bacillota</taxon>
        <taxon>Clostridia</taxon>
        <taxon>Christensenellales</taxon>
        <taxon>Christensenellaceae</taxon>
        <taxon>Guopingia</taxon>
    </lineage>
</organism>
<dbReference type="RefSeq" id="WP_249280216.1">
    <property type="nucleotide sequence ID" value="NZ_JACRSS010000002.1"/>
</dbReference>
<evidence type="ECO:0000313" key="2">
    <source>
        <dbReference type="Proteomes" id="UP000617951"/>
    </source>
</evidence>
<dbReference type="Proteomes" id="UP000617951">
    <property type="component" value="Unassembled WGS sequence"/>
</dbReference>